<dbReference type="EMBL" id="CP032326">
    <property type="protein sequence ID" value="QCO00229.1"/>
    <property type="molecule type" value="Genomic_DNA"/>
</dbReference>
<evidence type="ECO:0000313" key="1">
    <source>
        <dbReference type="EMBL" id="QCO00229.1"/>
    </source>
</evidence>
<dbReference type="Gene3D" id="3.30.2310.20">
    <property type="entry name" value="RelE-like"/>
    <property type="match status" value="1"/>
</dbReference>
<dbReference type="SUPFAM" id="SSF143011">
    <property type="entry name" value="RelE-like"/>
    <property type="match status" value="1"/>
</dbReference>
<proteinExistence type="predicted"/>
<geneLocation type="plasmid" evidence="1 2">
    <name>p5</name>
</geneLocation>
<protein>
    <submittedName>
        <fullName evidence="1">Type II toxin-antitoxin system RelE/ParE family toxin</fullName>
    </submittedName>
</protein>
<dbReference type="InterPro" id="IPR007711">
    <property type="entry name" value="HigB-1"/>
</dbReference>
<dbReference type="Pfam" id="PF05015">
    <property type="entry name" value="HigB-like_toxin"/>
    <property type="match status" value="1"/>
</dbReference>
<dbReference type="PANTHER" id="PTHR40266:SF2">
    <property type="entry name" value="TOXIN HIGB-1"/>
    <property type="match status" value="1"/>
</dbReference>
<dbReference type="KEGG" id="aare:D3093_33870"/>
<sequence length="107" mass="12288">MPIRSCADKRTADFMAGKRVKEFQAFDRQAAKALTKLQAAVRLIDLRHPPSNRFEALGGDRNGQYSIRINGQWRVCFRWSFTDDVPADVDLLTIQGEPYDVEITDYH</sequence>
<dbReference type="AlphaFoldDB" id="A0A4D8PWG1"/>
<reference evidence="1 2" key="1">
    <citation type="submission" date="2018-09" db="EMBL/GenBank/DDBJ databases">
        <title>Whole genome based analysis of evolution and adaptive divergence in Indian and Brazilian strains of Azospirillum brasilense.</title>
        <authorList>
            <person name="Singh C."/>
            <person name="Tripathi A.K."/>
        </authorList>
    </citation>
    <scope>NUCLEOTIDE SEQUENCE [LARGE SCALE GENOMIC DNA]</scope>
    <source>
        <strain evidence="1 2">MTCC4035</strain>
        <plasmid evidence="1 2">p5</plasmid>
    </source>
</reference>
<gene>
    <name evidence="1" type="ORF">D3093_33870</name>
</gene>
<evidence type="ECO:0000313" key="2">
    <source>
        <dbReference type="Proteomes" id="UP000298595"/>
    </source>
</evidence>
<dbReference type="PANTHER" id="PTHR40266">
    <property type="entry name" value="TOXIN HIGB-1"/>
    <property type="match status" value="1"/>
</dbReference>
<keyword evidence="1" id="KW-0614">Plasmid</keyword>
<name>A0A4D8PWG1_9PROT</name>
<organism evidence="1 2">
    <name type="scientific">Azospirillum argentinense</name>
    <dbReference type="NCBI Taxonomy" id="2970906"/>
    <lineage>
        <taxon>Bacteria</taxon>
        <taxon>Pseudomonadati</taxon>
        <taxon>Pseudomonadota</taxon>
        <taxon>Alphaproteobacteria</taxon>
        <taxon>Rhodospirillales</taxon>
        <taxon>Azospirillaceae</taxon>
        <taxon>Azospirillum</taxon>
    </lineage>
</organism>
<dbReference type="InterPro" id="IPR035093">
    <property type="entry name" value="RelE/ParE_toxin_dom_sf"/>
</dbReference>
<accession>A0A4D8PWG1</accession>
<dbReference type="Proteomes" id="UP000298595">
    <property type="component" value="Plasmid p5"/>
</dbReference>